<gene>
    <name evidence="1" type="ORF">DPMN_130223</name>
</gene>
<reference evidence="1" key="2">
    <citation type="submission" date="2020-11" db="EMBL/GenBank/DDBJ databases">
        <authorList>
            <person name="McCartney M.A."/>
            <person name="Auch B."/>
            <person name="Kono T."/>
            <person name="Mallez S."/>
            <person name="Becker A."/>
            <person name="Gohl D.M."/>
            <person name="Silverstein K.A.T."/>
            <person name="Koren S."/>
            <person name="Bechman K.B."/>
            <person name="Herman A."/>
            <person name="Abrahante J.E."/>
            <person name="Garbe J."/>
        </authorList>
    </citation>
    <scope>NUCLEOTIDE SEQUENCE</scope>
    <source>
        <strain evidence="1">Duluth1</strain>
        <tissue evidence="1">Whole animal</tissue>
    </source>
</reference>
<protein>
    <submittedName>
        <fullName evidence="1">Uncharacterized protein</fullName>
    </submittedName>
</protein>
<dbReference type="PANTHER" id="PTHR23118">
    <property type="entry name" value="ATP-CITRATE SYNTHASE"/>
    <property type="match status" value="1"/>
</dbReference>
<dbReference type="GO" id="GO:0003878">
    <property type="term" value="F:ATP citrate synthase activity"/>
    <property type="evidence" value="ECO:0007669"/>
    <property type="project" value="TreeGrafter"/>
</dbReference>
<evidence type="ECO:0000313" key="1">
    <source>
        <dbReference type="EMBL" id="KAH3828270.1"/>
    </source>
</evidence>
<dbReference type="EMBL" id="JAIWYP010000005">
    <property type="protein sequence ID" value="KAH3828270.1"/>
    <property type="molecule type" value="Genomic_DNA"/>
</dbReference>
<dbReference type="Proteomes" id="UP000828390">
    <property type="component" value="Unassembled WGS sequence"/>
</dbReference>
<dbReference type="SUPFAM" id="SSF48256">
    <property type="entry name" value="Citrate synthase"/>
    <property type="match status" value="1"/>
</dbReference>
<reference evidence="1" key="1">
    <citation type="journal article" date="2019" name="bioRxiv">
        <title>The Genome of the Zebra Mussel, Dreissena polymorpha: A Resource for Invasive Species Research.</title>
        <authorList>
            <person name="McCartney M.A."/>
            <person name="Auch B."/>
            <person name="Kono T."/>
            <person name="Mallez S."/>
            <person name="Zhang Y."/>
            <person name="Obille A."/>
            <person name="Becker A."/>
            <person name="Abrahante J.E."/>
            <person name="Garbe J."/>
            <person name="Badalamenti J.P."/>
            <person name="Herman A."/>
            <person name="Mangelson H."/>
            <person name="Liachko I."/>
            <person name="Sullivan S."/>
            <person name="Sone E.D."/>
            <person name="Koren S."/>
            <person name="Silverstein K.A.T."/>
            <person name="Beckman K.B."/>
            <person name="Gohl D.M."/>
        </authorList>
    </citation>
    <scope>NUCLEOTIDE SEQUENCE</scope>
    <source>
        <strain evidence="1">Duluth1</strain>
        <tissue evidence="1">Whole animal</tissue>
    </source>
</reference>
<evidence type="ECO:0000313" key="2">
    <source>
        <dbReference type="Proteomes" id="UP000828390"/>
    </source>
</evidence>
<dbReference type="AlphaFoldDB" id="A0A9D4H688"/>
<name>A0A9D4H688_DREPO</name>
<dbReference type="GO" id="GO:0006085">
    <property type="term" value="P:acetyl-CoA biosynthetic process"/>
    <property type="evidence" value="ECO:0007669"/>
    <property type="project" value="TreeGrafter"/>
</dbReference>
<keyword evidence="2" id="KW-1185">Reference proteome</keyword>
<accession>A0A9D4H688</accession>
<dbReference type="InterPro" id="IPR036969">
    <property type="entry name" value="Citrate_synthase_sf"/>
</dbReference>
<proteinExistence type="predicted"/>
<dbReference type="GO" id="GO:0006633">
    <property type="term" value="P:fatty acid biosynthetic process"/>
    <property type="evidence" value="ECO:0007669"/>
    <property type="project" value="TreeGrafter"/>
</dbReference>
<dbReference type="PANTHER" id="PTHR23118:SF42">
    <property type="entry name" value="ATP-CITRATE SYNTHASE"/>
    <property type="match status" value="1"/>
</dbReference>
<dbReference type="InterPro" id="IPR002020">
    <property type="entry name" value="Citrate_synthase"/>
</dbReference>
<sequence>MFSQDARFKLSEEDLNTETAKEEAQEYVEIGALNGLFVLGRSMGFIGHFLDQKRLKQGLYRHPWDDISYVMPEQFGQEQM</sequence>
<dbReference type="GO" id="GO:0005829">
    <property type="term" value="C:cytosol"/>
    <property type="evidence" value="ECO:0007669"/>
    <property type="project" value="TreeGrafter"/>
</dbReference>
<organism evidence="1 2">
    <name type="scientific">Dreissena polymorpha</name>
    <name type="common">Zebra mussel</name>
    <name type="synonym">Mytilus polymorpha</name>
    <dbReference type="NCBI Taxonomy" id="45954"/>
    <lineage>
        <taxon>Eukaryota</taxon>
        <taxon>Metazoa</taxon>
        <taxon>Spiralia</taxon>
        <taxon>Lophotrochozoa</taxon>
        <taxon>Mollusca</taxon>
        <taxon>Bivalvia</taxon>
        <taxon>Autobranchia</taxon>
        <taxon>Heteroconchia</taxon>
        <taxon>Euheterodonta</taxon>
        <taxon>Imparidentia</taxon>
        <taxon>Neoheterodontei</taxon>
        <taxon>Myida</taxon>
        <taxon>Dreissenoidea</taxon>
        <taxon>Dreissenidae</taxon>
        <taxon>Dreissena</taxon>
    </lineage>
</organism>
<comment type="caution">
    <text evidence="1">The sequence shown here is derived from an EMBL/GenBank/DDBJ whole genome shotgun (WGS) entry which is preliminary data.</text>
</comment>